<reference evidence="5" key="1">
    <citation type="journal article" date="2021" name="Nat. Commun.">
        <title>Genetic determinants of endophytism in the Arabidopsis root mycobiome.</title>
        <authorList>
            <person name="Mesny F."/>
            <person name="Miyauchi S."/>
            <person name="Thiergart T."/>
            <person name="Pickel B."/>
            <person name="Atanasova L."/>
            <person name="Karlsson M."/>
            <person name="Huettel B."/>
            <person name="Barry K.W."/>
            <person name="Haridas S."/>
            <person name="Chen C."/>
            <person name="Bauer D."/>
            <person name="Andreopoulos W."/>
            <person name="Pangilinan J."/>
            <person name="LaButti K."/>
            <person name="Riley R."/>
            <person name="Lipzen A."/>
            <person name="Clum A."/>
            <person name="Drula E."/>
            <person name="Henrissat B."/>
            <person name="Kohler A."/>
            <person name="Grigoriev I.V."/>
            <person name="Martin F.M."/>
            <person name="Hacquard S."/>
        </authorList>
    </citation>
    <scope>NUCLEOTIDE SEQUENCE</scope>
    <source>
        <strain evidence="5">MPI-SDFR-AT-0120</strain>
    </source>
</reference>
<dbReference type="Pfam" id="PF00172">
    <property type="entry name" value="Zn_clus"/>
    <property type="match status" value="1"/>
</dbReference>
<dbReference type="PANTHER" id="PTHR47785">
    <property type="entry name" value="ZN(II)2CYS6 TRANSCRIPTION FACTOR (EUROFUNG)-RELATED-RELATED"/>
    <property type="match status" value="1"/>
</dbReference>
<organism evidence="5 6">
    <name type="scientific">Paraphoma chrysanthemicola</name>
    <dbReference type="NCBI Taxonomy" id="798071"/>
    <lineage>
        <taxon>Eukaryota</taxon>
        <taxon>Fungi</taxon>
        <taxon>Dikarya</taxon>
        <taxon>Ascomycota</taxon>
        <taxon>Pezizomycotina</taxon>
        <taxon>Dothideomycetes</taxon>
        <taxon>Pleosporomycetidae</taxon>
        <taxon>Pleosporales</taxon>
        <taxon>Pleosporineae</taxon>
        <taxon>Phaeosphaeriaceae</taxon>
        <taxon>Paraphoma</taxon>
    </lineage>
</organism>
<evidence type="ECO:0000313" key="6">
    <source>
        <dbReference type="Proteomes" id="UP000813461"/>
    </source>
</evidence>
<dbReference type="Pfam" id="PF04082">
    <property type="entry name" value="Fungal_trans"/>
    <property type="match status" value="1"/>
</dbReference>
<proteinExistence type="predicted"/>
<evidence type="ECO:0000256" key="2">
    <source>
        <dbReference type="ARBA" id="ARBA00023242"/>
    </source>
</evidence>
<evidence type="ECO:0000313" key="5">
    <source>
        <dbReference type="EMBL" id="KAH7094919.1"/>
    </source>
</evidence>
<dbReference type="Proteomes" id="UP000813461">
    <property type="component" value="Unassembled WGS sequence"/>
</dbReference>
<dbReference type="InterPro" id="IPR001138">
    <property type="entry name" value="Zn2Cys6_DnaBD"/>
</dbReference>
<evidence type="ECO:0000256" key="3">
    <source>
        <dbReference type="SAM" id="MobiDB-lite"/>
    </source>
</evidence>
<dbReference type="InterPro" id="IPR053181">
    <property type="entry name" value="EcdB-like_regulator"/>
</dbReference>
<feature type="domain" description="Zn(2)-C6 fungal-type" evidence="4">
    <location>
        <begin position="34"/>
        <end position="64"/>
    </location>
</feature>
<accession>A0A8K0RF52</accession>
<dbReference type="SUPFAM" id="SSF57701">
    <property type="entry name" value="Zn2/Cys6 DNA-binding domain"/>
    <property type="match status" value="1"/>
</dbReference>
<dbReference type="CDD" id="cd00067">
    <property type="entry name" value="GAL4"/>
    <property type="match status" value="1"/>
</dbReference>
<dbReference type="PROSITE" id="PS50048">
    <property type="entry name" value="ZN2_CY6_FUNGAL_2"/>
    <property type="match status" value="1"/>
</dbReference>
<protein>
    <submittedName>
        <fullName evidence="5">C6 transcription factor</fullName>
    </submittedName>
</protein>
<dbReference type="GO" id="GO:0000981">
    <property type="term" value="F:DNA-binding transcription factor activity, RNA polymerase II-specific"/>
    <property type="evidence" value="ECO:0007669"/>
    <property type="project" value="InterPro"/>
</dbReference>
<dbReference type="GO" id="GO:0003677">
    <property type="term" value="F:DNA binding"/>
    <property type="evidence" value="ECO:0007669"/>
    <property type="project" value="InterPro"/>
</dbReference>
<dbReference type="EMBL" id="JAGMVJ010000001">
    <property type="protein sequence ID" value="KAH7094919.1"/>
    <property type="molecule type" value="Genomic_DNA"/>
</dbReference>
<dbReference type="InterPro" id="IPR007219">
    <property type="entry name" value="XnlR_reg_dom"/>
</dbReference>
<dbReference type="OrthoDB" id="6133115at2759"/>
<gene>
    <name evidence="5" type="ORF">FB567DRAFT_15867</name>
</gene>
<evidence type="ECO:0000259" key="4">
    <source>
        <dbReference type="PROSITE" id="PS50048"/>
    </source>
</evidence>
<feature type="compositionally biased region" description="Basic and acidic residues" evidence="3">
    <location>
        <begin position="1"/>
        <end position="18"/>
    </location>
</feature>
<dbReference type="InterPro" id="IPR036864">
    <property type="entry name" value="Zn2-C6_fun-type_DNA-bd_sf"/>
</dbReference>
<name>A0A8K0RF52_9PLEO</name>
<keyword evidence="2" id="KW-0539">Nucleus</keyword>
<evidence type="ECO:0000256" key="1">
    <source>
        <dbReference type="ARBA" id="ARBA00022723"/>
    </source>
</evidence>
<dbReference type="CDD" id="cd12148">
    <property type="entry name" value="fungal_TF_MHR"/>
    <property type="match status" value="1"/>
</dbReference>
<feature type="region of interest" description="Disordered" evidence="3">
    <location>
        <begin position="1"/>
        <end position="25"/>
    </location>
</feature>
<dbReference type="AlphaFoldDB" id="A0A8K0RF52"/>
<keyword evidence="1" id="KW-0479">Metal-binding</keyword>
<dbReference type="PROSITE" id="PS00463">
    <property type="entry name" value="ZN2_CY6_FUNGAL_1"/>
    <property type="match status" value="1"/>
</dbReference>
<dbReference type="GO" id="GO:0008270">
    <property type="term" value="F:zinc ion binding"/>
    <property type="evidence" value="ECO:0007669"/>
    <property type="project" value="InterPro"/>
</dbReference>
<dbReference type="SMART" id="SM00066">
    <property type="entry name" value="GAL4"/>
    <property type="match status" value="1"/>
</dbReference>
<dbReference type="GO" id="GO:0006351">
    <property type="term" value="P:DNA-templated transcription"/>
    <property type="evidence" value="ECO:0007669"/>
    <property type="project" value="InterPro"/>
</dbReference>
<dbReference type="PANTHER" id="PTHR47785:SF3">
    <property type="entry name" value="ZN(2)-C6 FUNGAL-TYPE DOMAIN-CONTAINING PROTEIN"/>
    <property type="match status" value="1"/>
</dbReference>
<sequence>MPLDEEPRNRSRSPRDAIRGTSPSRRIRRRNHIACDACRARRTRCDSARPSCSYCSSHGIECQYPDAPSQAPSRIELELGTINERLDHLTNLLTASSNNAGRNQMLDGVSPRQDELEALSDEEKAPFELLGSRSMMQVLGLGPEFITELVMLERAPPTRGLRPPSRFCIVQTEQAINSLAAFSAHVHIWYPIFRVGFSEKYLHTISGPLIPSADSCIVLLVAAIGSWLQSDRHFVNELDSVELPFVEAALSSMPMILTELSLSSIQCFILLSIYNCCLLRPCQAHDYALIASFKIQNLLKSRSSTLDNEARECLARAYWAVLLLESELSNHFDVPRSGIWSLDEHVSLPDGRDTWSFERITTPSSTNAISPSSIVSGSQASSDTVDAYFLAEISMRRMLHRCNTAIRRTSEGSTVYAPRIATELIRQLDEWHTYLPASIQFSPVDQIWGRECPHIDFLYVQYHCYKISTYWPAAYQAIRDHTADDQLIEECHRLLDSYIACIPRLIGALRGCVVNSWTLFATMFMSSMAVLKIVCMPWLQAAFSPRLFEILELAGSTDTSFTGMSPSIDRMHGALRRELATTYNPFEGRTILVSSPEDRSLTGTHE</sequence>
<comment type="caution">
    <text evidence="5">The sequence shown here is derived from an EMBL/GenBank/DDBJ whole genome shotgun (WGS) entry which is preliminary data.</text>
</comment>
<keyword evidence="6" id="KW-1185">Reference proteome</keyword>
<dbReference type="Gene3D" id="4.10.240.10">
    <property type="entry name" value="Zn(2)-C6 fungal-type DNA-binding domain"/>
    <property type="match status" value="1"/>
</dbReference>